<dbReference type="HAMAP" id="MF_00087">
    <property type="entry name" value="Glu_tRNA_reductase"/>
    <property type="match status" value="1"/>
</dbReference>
<evidence type="ECO:0000256" key="8">
    <source>
        <dbReference type="HAMAP-Rule" id="MF_00087"/>
    </source>
</evidence>
<feature type="domain" description="Tetrapyrrole biosynthesis glutamyl-tRNA reductase dimerisation" evidence="10">
    <location>
        <begin position="325"/>
        <end position="368"/>
    </location>
</feature>
<dbReference type="SUPFAM" id="SSF69742">
    <property type="entry name" value="Glutamyl tRNA-reductase catalytic, N-terminal domain"/>
    <property type="match status" value="1"/>
</dbReference>
<evidence type="ECO:0000256" key="1">
    <source>
        <dbReference type="ARBA" id="ARBA00005059"/>
    </source>
</evidence>
<dbReference type="Gene3D" id="3.40.50.720">
    <property type="entry name" value="NAD(P)-binding Rossmann-like Domain"/>
    <property type="match status" value="1"/>
</dbReference>
<keyword evidence="4 8" id="KW-0521">NADP</keyword>
<dbReference type="Pfam" id="PF00745">
    <property type="entry name" value="GlutR_dimer"/>
    <property type="match status" value="1"/>
</dbReference>
<dbReference type="Pfam" id="PF01488">
    <property type="entry name" value="Shikimate_DH"/>
    <property type="match status" value="1"/>
</dbReference>
<evidence type="ECO:0000259" key="12">
    <source>
        <dbReference type="Pfam" id="PF05201"/>
    </source>
</evidence>
<comment type="caution">
    <text evidence="13">The sequence shown here is derived from an EMBL/GenBank/DDBJ whole genome shotgun (WGS) entry which is preliminary data.</text>
</comment>
<sequence>MHIIKVGFNHQIAPLAIREKLSFSESELETAMRKLNDQYQMKENVIISTCNRTELFALVHNAQEGLASIKQFLLDWFKEDKDEIAPYLQHLKGDEAIKHLYKLAVGLDSLVIGETQILGQVRDAFLTAQQIRATGKIFNELFKRVITFAKRAHRETKISEQAVSISYVAVELAKKIFGDITDKHVVILGAGEMGELALKNLQGSGVTNITVVNRTLERAEKLAHTFHAKAVHMGQLLHVLTDADMLISSTSSTTSILNKESIQSIQKLRKGNPLFLIDIAVPRDIDSDVAKLDNVFLYDMDDLHGVVEQNLETRKRAATMIEAQLVDELCAFKNWVAMLDAVPIMRALREKSIAIQERTLESVYRKMQI</sequence>
<feature type="binding site" evidence="8">
    <location>
        <position position="109"/>
    </location>
    <ligand>
        <name>substrate</name>
    </ligand>
</feature>
<protein>
    <recommendedName>
        <fullName evidence="3 8">Glutamyl-tRNA reductase</fullName>
        <shortName evidence="8">GluTR</shortName>
        <ecNumber evidence="3 8">1.2.1.70</ecNumber>
    </recommendedName>
</protein>
<dbReference type="InterPro" id="IPR000343">
    <property type="entry name" value="4pyrrol_synth_GluRdtase"/>
</dbReference>
<dbReference type="RefSeq" id="WP_320378433.1">
    <property type="nucleotide sequence ID" value="NZ_JAWDIQ010000001.1"/>
</dbReference>
<evidence type="ECO:0000256" key="7">
    <source>
        <dbReference type="ARBA" id="ARBA00047464"/>
    </source>
</evidence>
<dbReference type="Gene3D" id="3.30.460.30">
    <property type="entry name" value="Glutamyl-tRNA reductase, N-terminal domain"/>
    <property type="match status" value="1"/>
</dbReference>
<keyword evidence="6 8" id="KW-0627">Porphyrin biosynthesis</keyword>
<name>A0ABU5CQ95_9BACI</name>
<evidence type="ECO:0000256" key="6">
    <source>
        <dbReference type="ARBA" id="ARBA00023244"/>
    </source>
</evidence>
<dbReference type="EC" id="1.2.1.70" evidence="3 8"/>
<accession>A0ABU5CQ95</accession>
<dbReference type="CDD" id="cd05213">
    <property type="entry name" value="NAD_bind_Glutamyl_tRNA_reduct"/>
    <property type="match status" value="1"/>
</dbReference>
<feature type="site" description="Important for activity" evidence="8">
    <location>
        <position position="99"/>
    </location>
</feature>
<evidence type="ECO:0000313" key="13">
    <source>
        <dbReference type="EMBL" id="MDY0407635.1"/>
    </source>
</evidence>
<evidence type="ECO:0000256" key="4">
    <source>
        <dbReference type="ARBA" id="ARBA00022857"/>
    </source>
</evidence>
<gene>
    <name evidence="8 13" type="primary">hemA</name>
    <name evidence="13" type="ORF">RWD45_02175</name>
</gene>
<comment type="subunit">
    <text evidence="8">Homodimer.</text>
</comment>
<comment type="catalytic activity">
    <reaction evidence="7 8 9">
        <text>(S)-4-amino-5-oxopentanoate + tRNA(Glu) + NADP(+) = L-glutamyl-tRNA(Glu) + NADPH + H(+)</text>
        <dbReference type="Rhea" id="RHEA:12344"/>
        <dbReference type="Rhea" id="RHEA-COMP:9663"/>
        <dbReference type="Rhea" id="RHEA-COMP:9680"/>
        <dbReference type="ChEBI" id="CHEBI:15378"/>
        <dbReference type="ChEBI" id="CHEBI:57501"/>
        <dbReference type="ChEBI" id="CHEBI:57783"/>
        <dbReference type="ChEBI" id="CHEBI:58349"/>
        <dbReference type="ChEBI" id="CHEBI:78442"/>
        <dbReference type="ChEBI" id="CHEBI:78520"/>
        <dbReference type="EC" id="1.2.1.70"/>
    </reaction>
</comment>
<feature type="binding site" evidence="8">
    <location>
        <begin position="189"/>
        <end position="194"/>
    </location>
    <ligand>
        <name>NADP(+)</name>
        <dbReference type="ChEBI" id="CHEBI:58349"/>
    </ligand>
</feature>
<evidence type="ECO:0000259" key="11">
    <source>
        <dbReference type="Pfam" id="PF01488"/>
    </source>
</evidence>
<dbReference type="InterPro" id="IPR036291">
    <property type="entry name" value="NAD(P)-bd_dom_sf"/>
</dbReference>
<dbReference type="InterPro" id="IPR036343">
    <property type="entry name" value="GluRdtase_N_sf"/>
</dbReference>
<feature type="domain" description="Glutamyl-tRNA reductase N-terminal" evidence="12">
    <location>
        <begin position="6"/>
        <end position="156"/>
    </location>
</feature>
<feature type="binding site" evidence="8">
    <location>
        <position position="120"/>
    </location>
    <ligand>
        <name>substrate</name>
    </ligand>
</feature>
<feature type="binding site" evidence="8">
    <location>
        <begin position="114"/>
        <end position="116"/>
    </location>
    <ligand>
        <name>substrate</name>
    </ligand>
</feature>
<dbReference type="SUPFAM" id="SSF51735">
    <property type="entry name" value="NAD(P)-binding Rossmann-fold domains"/>
    <property type="match status" value="1"/>
</dbReference>
<evidence type="ECO:0000256" key="5">
    <source>
        <dbReference type="ARBA" id="ARBA00023002"/>
    </source>
</evidence>
<feature type="active site" description="Nucleophile" evidence="8">
    <location>
        <position position="50"/>
    </location>
</feature>
<evidence type="ECO:0000259" key="10">
    <source>
        <dbReference type="Pfam" id="PF00745"/>
    </source>
</evidence>
<comment type="domain">
    <text evidence="8">Possesses an unusual extended V-shaped dimeric structure with each monomer consisting of three distinct domains arranged along a curved 'spinal' alpha-helix. The N-terminal catalytic domain specifically recognizes the glutamate moiety of the substrate. The second domain is the NADPH-binding domain, and the third C-terminal domain is responsible for dimerization.</text>
</comment>
<dbReference type="EMBL" id="JAWDIQ010000001">
    <property type="protein sequence ID" value="MDY0407635.1"/>
    <property type="molecule type" value="Genomic_DNA"/>
</dbReference>
<keyword evidence="14" id="KW-1185">Reference proteome</keyword>
<evidence type="ECO:0000256" key="2">
    <source>
        <dbReference type="ARBA" id="ARBA00005916"/>
    </source>
</evidence>
<feature type="binding site" evidence="8">
    <location>
        <begin position="49"/>
        <end position="52"/>
    </location>
    <ligand>
        <name>substrate</name>
    </ligand>
</feature>
<comment type="miscellaneous">
    <text evidence="8">During catalysis, the active site Cys acts as a nucleophile attacking the alpha-carbonyl group of tRNA-bound glutamate with the formation of a thioester intermediate between enzyme and glutamate, and the concomitant release of tRNA(Glu). The thioester intermediate is finally reduced by direct hydride transfer from NADPH, to form the product GSA.</text>
</comment>
<evidence type="ECO:0000256" key="9">
    <source>
        <dbReference type="RuleBase" id="RU000584"/>
    </source>
</evidence>
<comment type="similarity">
    <text evidence="2 8 9">Belongs to the glutamyl-tRNA reductase family.</text>
</comment>
<keyword evidence="5 8" id="KW-0560">Oxidoreductase</keyword>
<reference evidence="13 14" key="1">
    <citation type="submission" date="2023-10" db="EMBL/GenBank/DDBJ databases">
        <title>Virgibacillus soli CC-YMP-6 genome.</title>
        <authorList>
            <person name="Miliotis G."/>
            <person name="Sengupta P."/>
            <person name="Hameed A."/>
            <person name="Chuvochina M."/>
            <person name="Mcdonagh F."/>
            <person name="Simpson A.C."/>
            <person name="Singh N.K."/>
            <person name="Rekha P.D."/>
            <person name="Raman K."/>
            <person name="Hugenholtz P."/>
            <person name="Venkateswaran K."/>
        </authorList>
    </citation>
    <scope>NUCLEOTIDE SEQUENCE [LARGE SCALE GENOMIC DNA]</scope>
    <source>
        <strain evidence="13 14">CC-YMP-6</strain>
    </source>
</reference>
<dbReference type="GO" id="GO:0008883">
    <property type="term" value="F:glutamyl-tRNA reductase activity"/>
    <property type="evidence" value="ECO:0007669"/>
    <property type="project" value="UniProtKB-EC"/>
</dbReference>
<dbReference type="InterPro" id="IPR006151">
    <property type="entry name" value="Shikm_DH/Glu-tRNA_Rdtase"/>
</dbReference>
<dbReference type="PANTHER" id="PTHR43013:SF1">
    <property type="entry name" value="GLUTAMYL-TRNA REDUCTASE"/>
    <property type="match status" value="1"/>
</dbReference>
<evidence type="ECO:0000256" key="3">
    <source>
        <dbReference type="ARBA" id="ARBA00012970"/>
    </source>
</evidence>
<dbReference type="InterPro" id="IPR015896">
    <property type="entry name" value="4pyrrol_synth_GluRdtase_dimer"/>
</dbReference>
<dbReference type="NCBIfam" id="TIGR01035">
    <property type="entry name" value="hemA"/>
    <property type="match status" value="1"/>
</dbReference>
<dbReference type="InterPro" id="IPR015895">
    <property type="entry name" value="4pyrrol_synth_GluRdtase_N"/>
</dbReference>
<dbReference type="PIRSF" id="PIRSF000445">
    <property type="entry name" value="4pyrrol_synth_GluRdtase"/>
    <property type="match status" value="1"/>
</dbReference>
<dbReference type="Pfam" id="PF05201">
    <property type="entry name" value="GlutR_N"/>
    <property type="match status" value="1"/>
</dbReference>
<evidence type="ECO:0000313" key="14">
    <source>
        <dbReference type="Proteomes" id="UP001275315"/>
    </source>
</evidence>
<dbReference type="Proteomes" id="UP001275315">
    <property type="component" value="Unassembled WGS sequence"/>
</dbReference>
<dbReference type="PANTHER" id="PTHR43013">
    <property type="entry name" value="GLUTAMYL-TRNA REDUCTASE"/>
    <property type="match status" value="1"/>
</dbReference>
<comment type="function">
    <text evidence="8">Catalyzes the NADPH-dependent reduction of glutamyl-tRNA(Glu) to glutamate 1-semialdehyde (GSA).</text>
</comment>
<proteinExistence type="inferred from homology"/>
<organism evidence="13 14">
    <name type="scientific">Paracerasibacillus soli</name>
    <dbReference type="NCBI Taxonomy" id="480284"/>
    <lineage>
        <taxon>Bacteria</taxon>
        <taxon>Bacillati</taxon>
        <taxon>Bacillota</taxon>
        <taxon>Bacilli</taxon>
        <taxon>Bacillales</taxon>
        <taxon>Bacillaceae</taxon>
        <taxon>Paracerasibacillus</taxon>
    </lineage>
</organism>
<feature type="domain" description="Quinate/shikimate 5-dehydrogenase/glutamyl-tRNA reductase" evidence="11">
    <location>
        <begin position="171"/>
        <end position="306"/>
    </location>
</feature>
<comment type="pathway">
    <text evidence="1 8 9">Porphyrin-containing compound metabolism; protoporphyrin-IX biosynthesis; 5-aminolevulinate from L-glutamyl-tRNA(Glu): step 1/2.</text>
</comment>